<protein>
    <submittedName>
        <fullName evidence="8">Rieske (2Fe-2S) protein</fullName>
    </submittedName>
</protein>
<dbReference type="PROSITE" id="PS51296">
    <property type="entry name" value="RIESKE"/>
    <property type="match status" value="1"/>
</dbReference>
<evidence type="ECO:0000256" key="2">
    <source>
        <dbReference type="ARBA" id="ARBA00022723"/>
    </source>
</evidence>
<comment type="caution">
    <text evidence="8">The sequence shown here is derived from an EMBL/GenBank/DDBJ whole genome shotgun (WGS) entry which is preliminary data.</text>
</comment>
<dbReference type="InterPro" id="IPR017941">
    <property type="entry name" value="Rieske_2Fe-2S"/>
</dbReference>
<dbReference type="SUPFAM" id="SSF50022">
    <property type="entry name" value="ISP domain"/>
    <property type="match status" value="1"/>
</dbReference>
<feature type="domain" description="Rieske" evidence="7">
    <location>
        <begin position="3"/>
        <end position="98"/>
    </location>
</feature>
<evidence type="ECO:0000313" key="8">
    <source>
        <dbReference type="EMBL" id="RFZ94223.1"/>
    </source>
</evidence>
<dbReference type="PANTHER" id="PTHR21496:SF0">
    <property type="entry name" value="RIESKE DOMAIN-CONTAINING PROTEIN"/>
    <property type="match status" value="1"/>
</dbReference>
<proteinExistence type="inferred from homology"/>
<evidence type="ECO:0000256" key="6">
    <source>
        <dbReference type="ARBA" id="ARBA00038001"/>
    </source>
</evidence>
<dbReference type="EMBL" id="QWDC01000001">
    <property type="protein sequence ID" value="RFZ94223.1"/>
    <property type="molecule type" value="Genomic_DNA"/>
</dbReference>
<evidence type="ECO:0000313" key="9">
    <source>
        <dbReference type="Proteomes" id="UP000264217"/>
    </source>
</evidence>
<evidence type="ECO:0000259" key="7">
    <source>
        <dbReference type="PROSITE" id="PS51296"/>
    </source>
</evidence>
<comment type="cofactor">
    <cofactor evidence="5">
        <name>[2Fe-2S] cluster</name>
        <dbReference type="ChEBI" id="CHEBI:190135"/>
    </cofactor>
</comment>
<dbReference type="PANTHER" id="PTHR21496">
    <property type="entry name" value="FERREDOXIN-RELATED"/>
    <property type="match status" value="1"/>
</dbReference>
<gene>
    <name evidence="8" type="ORF">D0C36_01315</name>
</gene>
<keyword evidence="1" id="KW-0001">2Fe-2S</keyword>
<dbReference type="GO" id="GO:0051537">
    <property type="term" value="F:2 iron, 2 sulfur cluster binding"/>
    <property type="evidence" value="ECO:0007669"/>
    <property type="project" value="UniProtKB-KW"/>
</dbReference>
<dbReference type="GO" id="GO:0046872">
    <property type="term" value="F:metal ion binding"/>
    <property type="evidence" value="ECO:0007669"/>
    <property type="project" value="UniProtKB-KW"/>
</dbReference>
<evidence type="ECO:0000256" key="1">
    <source>
        <dbReference type="ARBA" id="ARBA00022714"/>
    </source>
</evidence>
<reference evidence="8 9" key="1">
    <citation type="submission" date="2018-08" db="EMBL/GenBank/DDBJ databases">
        <title>Mucilaginibacter sp. MYSH2.</title>
        <authorList>
            <person name="Seo T."/>
        </authorList>
    </citation>
    <scope>NUCLEOTIDE SEQUENCE [LARGE SCALE GENOMIC DNA]</scope>
    <source>
        <strain evidence="8 9">MYSH2</strain>
    </source>
</reference>
<dbReference type="Proteomes" id="UP000264217">
    <property type="component" value="Unassembled WGS sequence"/>
</dbReference>
<organism evidence="8 9">
    <name type="scientific">Mucilaginibacter conchicola</name>
    <dbReference type="NCBI Taxonomy" id="2303333"/>
    <lineage>
        <taxon>Bacteria</taxon>
        <taxon>Pseudomonadati</taxon>
        <taxon>Bacteroidota</taxon>
        <taxon>Sphingobacteriia</taxon>
        <taxon>Sphingobacteriales</taxon>
        <taxon>Sphingobacteriaceae</taxon>
        <taxon>Mucilaginibacter</taxon>
    </lineage>
</organism>
<dbReference type="Pfam" id="PF00355">
    <property type="entry name" value="Rieske"/>
    <property type="match status" value="1"/>
</dbReference>
<keyword evidence="9" id="KW-1185">Reference proteome</keyword>
<dbReference type="OrthoDB" id="593800at2"/>
<dbReference type="AlphaFoldDB" id="A0A372NVQ6"/>
<keyword evidence="3" id="KW-0408">Iron</keyword>
<evidence type="ECO:0000256" key="3">
    <source>
        <dbReference type="ARBA" id="ARBA00023004"/>
    </source>
</evidence>
<dbReference type="InterPro" id="IPR036922">
    <property type="entry name" value="Rieske_2Fe-2S_sf"/>
</dbReference>
<evidence type="ECO:0000256" key="5">
    <source>
        <dbReference type="ARBA" id="ARBA00034078"/>
    </source>
</evidence>
<name>A0A372NVQ6_9SPHI</name>
<evidence type="ECO:0000256" key="4">
    <source>
        <dbReference type="ARBA" id="ARBA00023014"/>
    </source>
</evidence>
<accession>A0A372NVQ6</accession>
<keyword evidence="2" id="KW-0479">Metal-binding</keyword>
<sequence length="110" mass="12181">MKWYAVPEISPSAEPFVKKVKAGGKNICIVNYEDKLYAVGATCPHAGAELSGGWCKDGKIICPFHRYGYDLQTGRGNPGQNDFIDSYPVELRNGDVYVGIESFWDKVFGK</sequence>
<dbReference type="RefSeq" id="WP_117389788.1">
    <property type="nucleotide sequence ID" value="NZ_QWDC01000001.1"/>
</dbReference>
<comment type="similarity">
    <text evidence="6">Belongs to the bacterial ring-hydroxylating dioxygenase ferredoxin component family.</text>
</comment>
<keyword evidence="4" id="KW-0411">Iron-sulfur</keyword>
<dbReference type="Gene3D" id="2.102.10.10">
    <property type="entry name" value="Rieske [2Fe-2S] iron-sulphur domain"/>
    <property type="match status" value="1"/>
</dbReference>